<organism evidence="3 4">
    <name type="scientific">Angustibacter aerolatus</name>
    <dbReference type="NCBI Taxonomy" id="1162965"/>
    <lineage>
        <taxon>Bacteria</taxon>
        <taxon>Bacillati</taxon>
        <taxon>Actinomycetota</taxon>
        <taxon>Actinomycetes</taxon>
        <taxon>Kineosporiales</taxon>
        <taxon>Kineosporiaceae</taxon>
    </lineage>
</organism>
<dbReference type="Pfam" id="PF13649">
    <property type="entry name" value="Methyltransf_25"/>
    <property type="match status" value="1"/>
</dbReference>
<dbReference type="InterPro" id="IPR036188">
    <property type="entry name" value="FAD/NAD-bd_sf"/>
</dbReference>
<dbReference type="InterPro" id="IPR029063">
    <property type="entry name" value="SAM-dependent_MTases_sf"/>
</dbReference>
<dbReference type="PANTHER" id="PTHR43861">
    <property type="entry name" value="TRANS-ACONITATE 2-METHYLTRANSFERASE-RELATED"/>
    <property type="match status" value="1"/>
</dbReference>
<dbReference type="SUPFAM" id="SSF53335">
    <property type="entry name" value="S-adenosyl-L-methionine-dependent methyltransferases"/>
    <property type="match status" value="1"/>
</dbReference>
<comment type="caution">
    <text evidence="3">The sequence shown here is derived from an EMBL/GenBank/DDBJ whole genome shotgun (WGS) entry which is preliminary data.</text>
</comment>
<dbReference type="EMBL" id="BSUZ01000001">
    <property type="protein sequence ID" value="GMA85324.1"/>
    <property type="molecule type" value="Genomic_DNA"/>
</dbReference>
<dbReference type="CDD" id="cd02440">
    <property type="entry name" value="AdoMet_MTases"/>
    <property type="match status" value="1"/>
</dbReference>
<name>A0ABQ6JDT0_9ACTN</name>
<evidence type="ECO:0000313" key="4">
    <source>
        <dbReference type="Proteomes" id="UP001157017"/>
    </source>
</evidence>
<accession>A0ABQ6JDT0</accession>
<evidence type="ECO:0000259" key="2">
    <source>
        <dbReference type="Pfam" id="PF13649"/>
    </source>
</evidence>
<feature type="domain" description="Methyltransferase" evidence="2">
    <location>
        <begin position="124"/>
        <end position="217"/>
    </location>
</feature>
<protein>
    <recommendedName>
        <fullName evidence="2">Methyltransferase domain-containing protein</fullName>
    </recommendedName>
</protein>
<dbReference type="PANTHER" id="PTHR43861:SF3">
    <property type="entry name" value="PUTATIVE (AFU_ORTHOLOGUE AFUA_2G14390)-RELATED"/>
    <property type="match status" value="1"/>
</dbReference>
<dbReference type="Gene3D" id="3.40.50.150">
    <property type="entry name" value="Vaccinia Virus protein VP39"/>
    <property type="match status" value="1"/>
</dbReference>
<dbReference type="InterPro" id="IPR041698">
    <property type="entry name" value="Methyltransf_25"/>
</dbReference>
<dbReference type="Proteomes" id="UP001157017">
    <property type="component" value="Unassembled WGS sequence"/>
</dbReference>
<keyword evidence="1" id="KW-0808">Transferase</keyword>
<keyword evidence="4" id="KW-1185">Reference proteome</keyword>
<sequence length="294" mass="31215">MRGVRMGTRIEADPMGQTAVRGVYVAGNVTEPMAQVVGAAAQGLMVAAAVNADLIEADVAHAVEERRAGHGHQHGGGHGEVDVAEMFEQPWWEERYGADEAVWSGRVNPRLAQHAADLVPGTALDVGCGEGADTIWLAQRGWHVTALDFSAAGIARARAHAEAAGVADRITWVQADVRTWTPPSAAFDLVSSQFMHQAPAVRGPLFDRLADAVRPGGTLLVVGHHPLDLQTGLRTPGPRHAMLEMMFTAGEVADGLDAERWSVEVAEAAGRVVTGPDGRAIVAHDAVLRARRRI</sequence>
<evidence type="ECO:0000256" key="1">
    <source>
        <dbReference type="ARBA" id="ARBA00022679"/>
    </source>
</evidence>
<reference evidence="4" key="1">
    <citation type="journal article" date="2019" name="Int. J. Syst. Evol. Microbiol.">
        <title>The Global Catalogue of Microorganisms (GCM) 10K type strain sequencing project: providing services to taxonomists for standard genome sequencing and annotation.</title>
        <authorList>
            <consortium name="The Broad Institute Genomics Platform"/>
            <consortium name="The Broad Institute Genome Sequencing Center for Infectious Disease"/>
            <person name="Wu L."/>
            <person name="Ma J."/>
        </authorList>
    </citation>
    <scope>NUCLEOTIDE SEQUENCE [LARGE SCALE GENOMIC DNA]</scope>
    <source>
        <strain evidence="4">NBRC 108730</strain>
    </source>
</reference>
<gene>
    <name evidence="3" type="ORF">GCM10025868_05740</name>
</gene>
<proteinExistence type="predicted"/>
<dbReference type="SUPFAM" id="SSF51905">
    <property type="entry name" value="FAD/NAD(P)-binding domain"/>
    <property type="match status" value="1"/>
</dbReference>
<evidence type="ECO:0000313" key="3">
    <source>
        <dbReference type="EMBL" id="GMA85324.1"/>
    </source>
</evidence>
<dbReference type="Gene3D" id="3.50.50.60">
    <property type="entry name" value="FAD/NAD(P)-binding domain"/>
    <property type="match status" value="1"/>
</dbReference>